<feature type="compositionally biased region" description="Polar residues" evidence="1">
    <location>
        <begin position="66"/>
        <end position="88"/>
    </location>
</feature>
<dbReference type="KEGG" id="pfy:PFICI_06886"/>
<evidence type="ECO:0000256" key="1">
    <source>
        <dbReference type="SAM" id="MobiDB-lite"/>
    </source>
</evidence>
<feature type="compositionally biased region" description="Pro residues" evidence="1">
    <location>
        <begin position="428"/>
        <end position="438"/>
    </location>
</feature>
<sequence>MATVDPSPATSVPGEAAPMTEHDTTTIAGATPAQQTEAPKGQSQQQQPTRIDTAAASATAQTPASNHGSPTTTTKSPITGAMSSSPVDIQSVKGLGDATAEGAIPSQDDTNPLDFHGDVQTNNSLPTPETLRKLEQYTVLDESGKSRPFKSLYTGPNVARRVLIIFIRHFFCGNCQEYLRQLSAAIPPERLLQLPVSTSIAVIGCGSPKLISAYLRETGCPYPVYADNTQHLYRELGMIRTLSAGDRPAYMQNRSMAQTVVSGITQALKQVKSGLILQMGDQKQVGGEFLFEPTSRDVESPIATPHDHPVTTTAAAAAHDHSGLLHEEDCPANGHHDEPSEDKTITWCHRMRNTRDHVEIPELMDVLGLEEEEVQNRPPSLDNAAGSQKSGKHGDRWAKASRTRKGTGSSMASRMSRMSLDAKAWQRPHPPPVDEVEK</sequence>
<feature type="region of interest" description="Disordered" evidence="1">
    <location>
        <begin position="1"/>
        <end position="130"/>
    </location>
</feature>
<evidence type="ECO:0008006" key="4">
    <source>
        <dbReference type="Google" id="ProtNLM"/>
    </source>
</evidence>
<dbReference type="OrthoDB" id="40334at2759"/>
<dbReference type="AlphaFoldDB" id="W3X776"/>
<protein>
    <recommendedName>
        <fullName evidence="4">Thioredoxin-like fold domain-containing protein</fullName>
    </recommendedName>
</protein>
<dbReference type="FunFam" id="3.40.30.10:FF:000404">
    <property type="entry name" value="WGS project CABT00000000 data, contig 2.14"/>
    <property type="match status" value="1"/>
</dbReference>
<dbReference type="HOGENOM" id="CLU_035338_0_1_1"/>
<accession>W3X776</accession>
<keyword evidence="3" id="KW-1185">Reference proteome</keyword>
<proteinExistence type="predicted"/>
<dbReference type="EMBL" id="KI912112">
    <property type="protein sequence ID" value="ETS81884.1"/>
    <property type="molecule type" value="Genomic_DNA"/>
</dbReference>
<dbReference type="Pfam" id="PF13911">
    <property type="entry name" value="AhpC-TSA_2"/>
    <property type="match status" value="1"/>
</dbReference>
<dbReference type="SUPFAM" id="SSF52833">
    <property type="entry name" value="Thioredoxin-like"/>
    <property type="match status" value="1"/>
</dbReference>
<dbReference type="OMA" id="FLFEPRD"/>
<gene>
    <name evidence="2" type="ORF">PFICI_06886</name>
</gene>
<feature type="compositionally biased region" description="Low complexity" evidence="1">
    <location>
        <begin position="53"/>
        <end position="65"/>
    </location>
</feature>
<dbReference type="RefSeq" id="XP_007833658.1">
    <property type="nucleotide sequence ID" value="XM_007835467.1"/>
</dbReference>
<organism evidence="2 3">
    <name type="scientific">Pestalotiopsis fici (strain W106-1 / CGMCC3.15140)</name>
    <dbReference type="NCBI Taxonomy" id="1229662"/>
    <lineage>
        <taxon>Eukaryota</taxon>
        <taxon>Fungi</taxon>
        <taxon>Dikarya</taxon>
        <taxon>Ascomycota</taxon>
        <taxon>Pezizomycotina</taxon>
        <taxon>Sordariomycetes</taxon>
        <taxon>Xylariomycetidae</taxon>
        <taxon>Amphisphaeriales</taxon>
        <taxon>Sporocadaceae</taxon>
        <taxon>Pestalotiopsis</taxon>
    </lineage>
</organism>
<dbReference type="InterPro" id="IPR036249">
    <property type="entry name" value="Thioredoxin-like_sf"/>
</dbReference>
<evidence type="ECO:0000313" key="3">
    <source>
        <dbReference type="Proteomes" id="UP000030651"/>
    </source>
</evidence>
<dbReference type="CDD" id="cd02970">
    <property type="entry name" value="PRX_like2"/>
    <property type="match status" value="1"/>
</dbReference>
<dbReference type="PANTHER" id="PTHR28630">
    <property type="match status" value="1"/>
</dbReference>
<dbReference type="InParanoid" id="W3X776"/>
<dbReference type="GeneID" id="19271899"/>
<dbReference type="PANTHER" id="PTHR28630:SF3">
    <property type="entry name" value="PEROXIREDOXIN-LIKE 2C"/>
    <property type="match status" value="1"/>
</dbReference>
<dbReference type="Gene3D" id="3.40.30.10">
    <property type="entry name" value="Glutaredoxin"/>
    <property type="match status" value="1"/>
</dbReference>
<feature type="compositionally biased region" description="Polar residues" evidence="1">
    <location>
        <begin position="25"/>
        <end position="50"/>
    </location>
</feature>
<feature type="region of interest" description="Disordered" evidence="1">
    <location>
        <begin position="372"/>
        <end position="438"/>
    </location>
</feature>
<dbReference type="InterPro" id="IPR032801">
    <property type="entry name" value="PXL2A/B/C"/>
</dbReference>
<dbReference type="eggNOG" id="KOG4498">
    <property type="taxonomic scope" value="Eukaryota"/>
</dbReference>
<dbReference type="Proteomes" id="UP000030651">
    <property type="component" value="Unassembled WGS sequence"/>
</dbReference>
<name>W3X776_PESFW</name>
<feature type="compositionally biased region" description="Low complexity" evidence="1">
    <location>
        <begin position="409"/>
        <end position="419"/>
    </location>
</feature>
<reference evidence="3" key="1">
    <citation type="journal article" date="2015" name="BMC Genomics">
        <title>Genomic and transcriptomic analysis of the endophytic fungus Pestalotiopsis fici reveals its lifestyle and high potential for synthesis of natural products.</title>
        <authorList>
            <person name="Wang X."/>
            <person name="Zhang X."/>
            <person name="Liu L."/>
            <person name="Xiang M."/>
            <person name="Wang W."/>
            <person name="Sun X."/>
            <person name="Che Y."/>
            <person name="Guo L."/>
            <person name="Liu G."/>
            <person name="Guo L."/>
            <person name="Wang C."/>
            <person name="Yin W.B."/>
            <person name="Stadler M."/>
            <person name="Zhang X."/>
            <person name="Liu X."/>
        </authorList>
    </citation>
    <scope>NUCLEOTIDE SEQUENCE [LARGE SCALE GENOMIC DNA]</scope>
    <source>
        <strain evidence="3">W106-1 / CGMCC3.15140</strain>
    </source>
</reference>
<evidence type="ECO:0000313" key="2">
    <source>
        <dbReference type="EMBL" id="ETS81884.1"/>
    </source>
</evidence>